<dbReference type="Pfam" id="PF02687">
    <property type="entry name" value="FtsX"/>
    <property type="match status" value="2"/>
</dbReference>
<evidence type="ECO:0000256" key="1">
    <source>
        <dbReference type="ARBA" id="ARBA00004651"/>
    </source>
</evidence>
<name>A0ABV9E593_9ACTN</name>
<evidence type="ECO:0000256" key="5">
    <source>
        <dbReference type="ARBA" id="ARBA00023136"/>
    </source>
</evidence>
<evidence type="ECO:0000256" key="3">
    <source>
        <dbReference type="ARBA" id="ARBA00022692"/>
    </source>
</evidence>
<evidence type="ECO:0000256" key="2">
    <source>
        <dbReference type="ARBA" id="ARBA00022475"/>
    </source>
</evidence>
<feature type="transmembrane region" description="Helical" evidence="7">
    <location>
        <begin position="979"/>
        <end position="1002"/>
    </location>
</feature>
<dbReference type="InterPro" id="IPR050250">
    <property type="entry name" value="Macrolide_Exporter_MacB"/>
</dbReference>
<feature type="transmembrane region" description="Helical" evidence="7">
    <location>
        <begin position="343"/>
        <end position="366"/>
    </location>
</feature>
<dbReference type="EMBL" id="JBHSFN010000001">
    <property type="protein sequence ID" value="MFC4584670.1"/>
    <property type="molecule type" value="Genomic_DNA"/>
</dbReference>
<evidence type="ECO:0000256" key="4">
    <source>
        <dbReference type="ARBA" id="ARBA00022989"/>
    </source>
</evidence>
<dbReference type="Proteomes" id="UP001595891">
    <property type="component" value="Unassembled WGS sequence"/>
</dbReference>
<evidence type="ECO:0000256" key="7">
    <source>
        <dbReference type="SAM" id="Phobius"/>
    </source>
</evidence>
<evidence type="ECO:0000313" key="10">
    <source>
        <dbReference type="Proteomes" id="UP001595891"/>
    </source>
</evidence>
<dbReference type="RefSeq" id="WP_262842685.1">
    <property type="nucleotide sequence ID" value="NZ_JANZYP010000013.1"/>
</dbReference>
<gene>
    <name evidence="9" type="ORF">ACFO8L_01200</name>
</gene>
<feature type="transmembrane region" description="Helical" evidence="7">
    <location>
        <begin position="395"/>
        <end position="415"/>
    </location>
</feature>
<accession>A0ABV9E593</accession>
<evidence type="ECO:0000256" key="6">
    <source>
        <dbReference type="ARBA" id="ARBA00038076"/>
    </source>
</evidence>
<feature type="transmembrane region" description="Helical" evidence="7">
    <location>
        <begin position="1023"/>
        <end position="1054"/>
    </location>
</feature>
<reference evidence="10" key="1">
    <citation type="journal article" date="2019" name="Int. J. Syst. Evol. Microbiol.">
        <title>The Global Catalogue of Microorganisms (GCM) 10K type strain sequencing project: providing services to taxonomists for standard genome sequencing and annotation.</title>
        <authorList>
            <consortium name="The Broad Institute Genomics Platform"/>
            <consortium name="The Broad Institute Genome Sequencing Center for Infectious Disease"/>
            <person name="Wu L."/>
            <person name="Ma J."/>
        </authorList>
    </citation>
    <scope>NUCLEOTIDE SEQUENCE [LARGE SCALE GENOMIC DNA]</scope>
    <source>
        <strain evidence="10">CCUG 49560</strain>
    </source>
</reference>
<evidence type="ECO:0000259" key="8">
    <source>
        <dbReference type="Pfam" id="PF02687"/>
    </source>
</evidence>
<sequence length="1116" mass="116713">MRGRTPLVLRRAFSEPLLLFAAFGSILLATTTLVALTMYATTVAGVGVRRAMETASLQTTSTTVSAPVQQRTFAGIEKAVRNRFASLSEAAGTAGVPYEITLSGRSDSYALPGQERLPHPELTRFGVYDGLERQARLLKGTWPSPRTTGTVEVALGQQAAQAMRLTPGQEFSMVGRLDHKAIKARLTGIFQLNDPFADRWSREELLRKGVEHGGYTTHGPLMVPRETFLTRFTTTSVTVTWTAVPDLRNLTQDRLRPFASSMAQMGKELSRDCSACTTFSRLPDMLTQLDQAALVARSTMLVPVLQLLLLAAYALVLTARLLVDHRRMEVALLRSRGAGSVRLAVLTGTEALLVAIPCAVIAPFLAPLVLRLVNAIPWIRAAGVRIAPEPGATTFAVSGAVALACAVLLMLPALRGGRRTYVEEQAARGRGDSQGLLQRTGGDVALLVVAALAIWQLQHYGAPVTATSGGDLGIDPLIVTGPALALLCGGMLGLRLVPRVSRLVERYTSRRPGLAPALGAWQVSRRPTRYSGPALLLTMAVAIGVVSMATSATWRTSQVDQARHQAGADLRVSGPVETPELGPLGRGGTFAALPGVTAVSPVYRGTATVSENAGTLLAADMAQLGPMLMLRPDLAGHTAGALAGRLTAGRPDIPVVPLPGTPKALTMDLRLRLGQPSLSAAYTSLELRMVLSDSLGTQWSIPLTPPPADGKPHRVSVNLSALAGVSGRLSYPLGIRGFFASVPLPPVGTALELATGAVRTDTGAEVTMPGGVQWAHIARGTVHIPGEEVTTGPALFTLTVPAPAGTSADDPLAPEDVALVAAPAGVQSTDMFLPSDGPPGGAAPSTPAEKAAIFKPLPVVVTADVAAREKLTEGKSGVLTLDGEPIRVTVAGIIQAMPGTSAGTSAVLADLPSLQAQDVALARDPRVAGEWWMSARDGDPAPAAAVLSRHPEWDQVVVDLGSLTKRLRDDPLASGLQGALILGFVAALIFALLGFLVNAAVAARERISEFAILRALGVSFRQIFGMLAVEQAFLIGLSLVGGTLLAVGVATLVVPHIVLTGQAASVTPAVLLDVPWPATLGMLAGIAVLLFAIIAGLARSLRRHGLGRALRIGEDR</sequence>
<keyword evidence="4 7" id="KW-1133">Transmembrane helix</keyword>
<protein>
    <submittedName>
        <fullName evidence="9">FtsX-like permease family protein</fullName>
    </submittedName>
</protein>
<comment type="similarity">
    <text evidence="6">Belongs to the ABC-4 integral membrane protein family.</text>
</comment>
<feature type="transmembrane region" description="Helical" evidence="7">
    <location>
        <begin position="300"/>
        <end position="323"/>
    </location>
</feature>
<keyword evidence="5 7" id="KW-0472">Membrane</keyword>
<organism evidence="9 10">
    <name type="scientific">Sphaerisporangium corydalis</name>
    <dbReference type="NCBI Taxonomy" id="1441875"/>
    <lineage>
        <taxon>Bacteria</taxon>
        <taxon>Bacillati</taxon>
        <taxon>Actinomycetota</taxon>
        <taxon>Actinomycetes</taxon>
        <taxon>Streptosporangiales</taxon>
        <taxon>Streptosporangiaceae</taxon>
        <taxon>Sphaerisporangium</taxon>
    </lineage>
</organism>
<dbReference type="InterPro" id="IPR003838">
    <property type="entry name" value="ABC3_permease_C"/>
</dbReference>
<dbReference type="PANTHER" id="PTHR30572">
    <property type="entry name" value="MEMBRANE COMPONENT OF TRANSPORTER-RELATED"/>
    <property type="match status" value="1"/>
</dbReference>
<dbReference type="PANTHER" id="PTHR30572:SF4">
    <property type="entry name" value="ABC TRANSPORTER PERMEASE YTRF"/>
    <property type="match status" value="1"/>
</dbReference>
<feature type="transmembrane region" description="Helical" evidence="7">
    <location>
        <begin position="477"/>
        <end position="497"/>
    </location>
</feature>
<evidence type="ECO:0000313" key="9">
    <source>
        <dbReference type="EMBL" id="MFC4584670.1"/>
    </source>
</evidence>
<feature type="domain" description="ABC3 transporter permease C-terminal" evidence="8">
    <location>
        <begin position="984"/>
        <end position="1102"/>
    </location>
</feature>
<keyword evidence="10" id="KW-1185">Reference proteome</keyword>
<comment type="subcellular location">
    <subcellularLocation>
        <location evidence="1">Cell membrane</location>
        <topology evidence="1">Multi-pass membrane protein</topology>
    </subcellularLocation>
</comment>
<proteinExistence type="inferred from homology"/>
<feature type="transmembrane region" description="Helical" evidence="7">
    <location>
        <begin position="436"/>
        <end position="457"/>
    </location>
</feature>
<comment type="caution">
    <text evidence="9">The sequence shown here is derived from an EMBL/GenBank/DDBJ whole genome shotgun (WGS) entry which is preliminary data.</text>
</comment>
<feature type="transmembrane region" description="Helical" evidence="7">
    <location>
        <begin position="534"/>
        <end position="554"/>
    </location>
</feature>
<keyword evidence="3 7" id="KW-0812">Transmembrane</keyword>
<feature type="transmembrane region" description="Helical" evidence="7">
    <location>
        <begin position="1074"/>
        <end position="1098"/>
    </location>
</feature>
<feature type="domain" description="ABC3 transporter permease C-terminal" evidence="8">
    <location>
        <begin position="306"/>
        <end position="415"/>
    </location>
</feature>
<keyword evidence="2" id="KW-1003">Cell membrane</keyword>